<keyword evidence="1" id="KW-0805">Transcription regulation</keyword>
<organism evidence="7 8">
    <name type="scientific">Parapusillimonas granuli</name>
    <dbReference type="NCBI Taxonomy" id="380911"/>
    <lineage>
        <taxon>Bacteria</taxon>
        <taxon>Pseudomonadati</taxon>
        <taxon>Pseudomonadota</taxon>
        <taxon>Betaproteobacteria</taxon>
        <taxon>Burkholderiales</taxon>
        <taxon>Alcaligenaceae</taxon>
        <taxon>Parapusillimonas</taxon>
    </lineage>
</organism>
<dbReference type="InterPro" id="IPR009057">
    <property type="entry name" value="Homeodomain-like_sf"/>
</dbReference>
<accession>A0A853FXF3</accession>
<dbReference type="Pfam" id="PF01380">
    <property type="entry name" value="SIS"/>
    <property type="match status" value="1"/>
</dbReference>
<dbReference type="GO" id="GO:0006096">
    <property type="term" value="P:glycolytic process"/>
    <property type="evidence" value="ECO:0007669"/>
    <property type="project" value="UniProtKB-KW"/>
</dbReference>
<dbReference type="InterPro" id="IPR036388">
    <property type="entry name" value="WH-like_DNA-bd_sf"/>
</dbReference>
<dbReference type="InterPro" id="IPR000281">
    <property type="entry name" value="HTH_RpiR"/>
</dbReference>
<dbReference type="GO" id="GO:0003700">
    <property type="term" value="F:DNA-binding transcription factor activity"/>
    <property type="evidence" value="ECO:0007669"/>
    <property type="project" value="InterPro"/>
</dbReference>
<dbReference type="PANTHER" id="PTHR30514:SF18">
    <property type="entry name" value="RPIR-FAMILY TRANSCRIPTIONAL REGULATOR"/>
    <property type="match status" value="1"/>
</dbReference>
<sequence length="305" mass="32533">MAASPNDPQQRLQAVFAELTPELQRAARWVSRHPAEVGLWSMRRQAQALSVSPATMLRLARAAGYPSYDSFRAPFQQALTTGGDSLRQKAAKLQAAGPRNNRFAHDALSELQSGAVQSVRALNTPAQFDAAAQTMLGARLVGFLGSRSSFGTAFQMRYAYQLVQRNGVLLDGCGSTLHEQADLLGAGDALVVVSQSPYATQTIRAARDIAARGAAVIALTDDALSPLALNARHVLLFRTEGGQVGSGRKGPGSFFHTMAGPLALAEHLVARCAVAGGKEILNRLDEVELRMRDELTYGSPPAKRG</sequence>
<gene>
    <name evidence="7" type="ORF">H0A72_05600</name>
</gene>
<protein>
    <submittedName>
        <fullName evidence="7">MurR/RpiR family transcriptional regulator</fullName>
    </submittedName>
</protein>
<dbReference type="EMBL" id="JACCEM010000003">
    <property type="protein sequence ID" value="NYT48779.1"/>
    <property type="molecule type" value="Genomic_DNA"/>
</dbReference>
<dbReference type="Gene3D" id="3.40.50.10490">
    <property type="entry name" value="Glucose-6-phosphate isomerase like protein, domain 1"/>
    <property type="match status" value="1"/>
</dbReference>
<evidence type="ECO:0000256" key="4">
    <source>
        <dbReference type="ARBA" id="ARBA00023163"/>
    </source>
</evidence>
<dbReference type="Proteomes" id="UP000559809">
    <property type="component" value="Unassembled WGS sequence"/>
</dbReference>
<feature type="domain" description="SIS" evidence="6">
    <location>
        <begin position="131"/>
        <end position="278"/>
    </location>
</feature>
<comment type="caution">
    <text evidence="7">The sequence shown here is derived from an EMBL/GenBank/DDBJ whole genome shotgun (WGS) entry which is preliminary data.</text>
</comment>
<feature type="domain" description="HTH rpiR-type" evidence="5">
    <location>
        <begin position="6"/>
        <end position="82"/>
    </location>
</feature>
<dbReference type="AlphaFoldDB" id="A0A853FXF3"/>
<evidence type="ECO:0000256" key="3">
    <source>
        <dbReference type="ARBA" id="ARBA00023152"/>
    </source>
</evidence>
<dbReference type="InterPro" id="IPR046348">
    <property type="entry name" value="SIS_dom_sf"/>
</dbReference>
<dbReference type="PROSITE" id="PS51464">
    <property type="entry name" value="SIS"/>
    <property type="match status" value="1"/>
</dbReference>
<keyword evidence="4" id="KW-0804">Transcription</keyword>
<dbReference type="InterPro" id="IPR035472">
    <property type="entry name" value="RpiR-like_SIS"/>
</dbReference>
<proteinExistence type="predicted"/>
<dbReference type="GO" id="GO:0003677">
    <property type="term" value="F:DNA binding"/>
    <property type="evidence" value="ECO:0007669"/>
    <property type="project" value="UniProtKB-KW"/>
</dbReference>
<keyword evidence="2" id="KW-0238">DNA-binding</keyword>
<dbReference type="SUPFAM" id="SSF46689">
    <property type="entry name" value="Homeodomain-like"/>
    <property type="match status" value="1"/>
</dbReference>
<dbReference type="InterPro" id="IPR047640">
    <property type="entry name" value="RpiR-like"/>
</dbReference>
<evidence type="ECO:0000259" key="5">
    <source>
        <dbReference type="PROSITE" id="PS51071"/>
    </source>
</evidence>
<evidence type="ECO:0000313" key="7">
    <source>
        <dbReference type="EMBL" id="NYT48779.1"/>
    </source>
</evidence>
<reference evidence="7 8" key="1">
    <citation type="submission" date="2020-07" db="EMBL/GenBank/DDBJ databases">
        <title>Taxonomic revisions and descriptions of new bacterial species based on genomic comparisons in the high-G+C-content subgroup of the family Alcaligenaceae.</title>
        <authorList>
            <person name="Szabo A."/>
            <person name="Felfoldi T."/>
        </authorList>
    </citation>
    <scope>NUCLEOTIDE SEQUENCE [LARGE SCALE GENOMIC DNA]</scope>
    <source>
        <strain evidence="7 8">LMG 24012</strain>
    </source>
</reference>
<evidence type="ECO:0000313" key="8">
    <source>
        <dbReference type="Proteomes" id="UP000559809"/>
    </source>
</evidence>
<evidence type="ECO:0000259" key="6">
    <source>
        <dbReference type="PROSITE" id="PS51464"/>
    </source>
</evidence>
<dbReference type="InterPro" id="IPR001347">
    <property type="entry name" value="SIS_dom"/>
</dbReference>
<keyword evidence="3" id="KW-0324">Glycolysis</keyword>
<evidence type="ECO:0000256" key="2">
    <source>
        <dbReference type="ARBA" id="ARBA00023125"/>
    </source>
</evidence>
<keyword evidence="8" id="KW-1185">Reference proteome</keyword>
<dbReference type="SUPFAM" id="SSF53697">
    <property type="entry name" value="SIS domain"/>
    <property type="match status" value="1"/>
</dbReference>
<dbReference type="CDD" id="cd05013">
    <property type="entry name" value="SIS_RpiR"/>
    <property type="match status" value="1"/>
</dbReference>
<dbReference type="Gene3D" id="1.10.10.10">
    <property type="entry name" value="Winged helix-like DNA-binding domain superfamily/Winged helix DNA-binding domain"/>
    <property type="match status" value="1"/>
</dbReference>
<name>A0A853FXF3_9BURK</name>
<dbReference type="GO" id="GO:0097367">
    <property type="term" value="F:carbohydrate derivative binding"/>
    <property type="evidence" value="ECO:0007669"/>
    <property type="project" value="InterPro"/>
</dbReference>
<dbReference type="PANTHER" id="PTHR30514">
    <property type="entry name" value="GLUCOKINASE"/>
    <property type="match status" value="1"/>
</dbReference>
<dbReference type="PROSITE" id="PS51071">
    <property type="entry name" value="HTH_RPIR"/>
    <property type="match status" value="1"/>
</dbReference>
<evidence type="ECO:0000256" key="1">
    <source>
        <dbReference type="ARBA" id="ARBA00023015"/>
    </source>
</evidence>